<organism evidence="1 2">
    <name type="scientific">Aspergillus pseudonomiae</name>
    <dbReference type="NCBI Taxonomy" id="1506151"/>
    <lineage>
        <taxon>Eukaryota</taxon>
        <taxon>Fungi</taxon>
        <taxon>Dikarya</taxon>
        <taxon>Ascomycota</taxon>
        <taxon>Pezizomycotina</taxon>
        <taxon>Eurotiomycetes</taxon>
        <taxon>Eurotiomycetidae</taxon>
        <taxon>Eurotiales</taxon>
        <taxon>Aspergillaceae</taxon>
        <taxon>Aspergillus</taxon>
        <taxon>Aspergillus subgen. Circumdati</taxon>
    </lineage>
</organism>
<accession>A0A5N7CTX7</accession>
<dbReference type="AlphaFoldDB" id="A0A5N7CTX7"/>
<evidence type="ECO:0000313" key="1">
    <source>
        <dbReference type="EMBL" id="KAE8397053.1"/>
    </source>
</evidence>
<dbReference type="OrthoDB" id="4502507at2759"/>
<evidence type="ECO:0000313" key="2">
    <source>
        <dbReference type="Proteomes" id="UP000325579"/>
    </source>
</evidence>
<name>A0A5N7CTX7_9EURO</name>
<dbReference type="GeneID" id="43668636"/>
<reference evidence="1 2" key="1">
    <citation type="submission" date="2019-04" db="EMBL/GenBank/DDBJ databases">
        <authorList>
            <consortium name="DOE Joint Genome Institute"/>
            <person name="Mondo S."/>
            <person name="Kjaerbolling I."/>
            <person name="Vesth T."/>
            <person name="Frisvad J.C."/>
            <person name="Nybo J.L."/>
            <person name="Theobald S."/>
            <person name="Kildgaard S."/>
            <person name="Isbrandt T."/>
            <person name="Kuo A."/>
            <person name="Sato A."/>
            <person name="Lyhne E.K."/>
            <person name="Kogle M.E."/>
            <person name="Wiebenga A."/>
            <person name="Kun R.S."/>
            <person name="Lubbers R.J."/>
            <person name="Makela M.R."/>
            <person name="Barry K."/>
            <person name="Chovatia M."/>
            <person name="Clum A."/>
            <person name="Daum C."/>
            <person name="Haridas S."/>
            <person name="He G."/>
            <person name="LaButti K."/>
            <person name="Lipzen A."/>
            <person name="Riley R."/>
            <person name="Salamov A."/>
            <person name="Simmons B.A."/>
            <person name="Magnuson J.K."/>
            <person name="Henrissat B."/>
            <person name="Mortensen U.H."/>
            <person name="Larsen T.O."/>
            <person name="Devries R.P."/>
            <person name="Grigoriev I.V."/>
            <person name="Machida M."/>
            <person name="Baker S.E."/>
            <person name="Andersen M.R."/>
            <person name="Cantor M.N."/>
            <person name="Hua S.X."/>
        </authorList>
    </citation>
    <scope>NUCLEOTIDE SEQUENCE [LARGE SCALE GENOMIC DNA]</scope>
    <source>
        <strain evidence="1 2">CBS 119388</strain>
    </source>
</reference>
<dbReference type="Proteomes" id="UP000325579">
    <property type="component" value="Unassembled WGS sequence"/>
</dbReference>
<dbReference type="RefSeq" id="XP_031934372.1">
    <property type="nucleotide sequence ID" value="XM_032083945.1"/>
</dbReference>
<keyword evidence="2" id="KW-1185">Reference proteome</keyword>
<proteinExistence type="predicted"/>
<gene>
    <name evidence="1" type="ORF">BDV37DRAFT_266729</name>
</gene>
<protein>
    <submittedName>
        <fullName evidence="1">Uncharacterized protein</fullName>
    </submittedName>
</protein>
<dbReference type="EMBL" id="ML736926">
    <property type="protein sequence ID" value="KAE8397053.1"/>
    <property type="molecule type" value="Genomic_DNA"/>
</dbReference>
<sequence length="111" mass="11983">MPSTTGSLSGNLNNFTGHWNVEGYEAEFRGVFSQNVEHWQSSAILEYDNVEDLAGTFSVGAEGLPSYIGNVDTSLTLTNQAGKQIKITGPLLSPIPQRTTIAGHGVWSIRM</sequence>